<name>A0A229VYG2_9BIFI</name>
<keyword evidence="3" id="KW-1185">Reference proteome</keyword>
<feature type="compositionally biased region" description="Low complexity" evidence="1">
    <location>
        <begin position="118"/>
        <end position="133"/>
    </location>
</feature>
<reference evidence="2 3" key="1">
    <citation type="submission" date="2017-05" db="EMBL/GenBank/DDBJ databases">
        <title>Bifidobacterium vansinderenii sp. nov.</title>
        <authorList>
            <person name="Lugli G.A."/>
            <person name="Duranti S."/>
            <person name="Mangifesta M."/>
        </authorList>
    </citation>
    <scope>NUCLEOTIDE SEQUENCE [LARGE SCALE GENOMIC DNA]</scope>
    <source>
        <strain evidence="2 3">Tam10B</strain>
    </source>
</reference>
<evidence type="ECO:0000313" key="2">
    <source>
        <dbReference type="EMBL" id="OXN00659.1"/>
    </source>
</evidence>
<sequence>MQDDARRMQCTELRDEVADYIIGYWQSVQQGHPYLACDHPGRSTRDMAFVYMVERLNDWSEELADEHPEYAALLIRQSPGGPGDACAHRGGIADQVYDAYVAMFDQLWPETDSDTNWSDQPDQSDQSPSAGRA</sequence>
<evidence type="ECO:0000313" key="3">
    <source>
        <dbReference type="Proteomes" id="UP000215433"/>
    </source>
</evidence>
<evidence type="ECO:0000256" key="1">
    <source>
        <dbReference type="SAM" id="MobiDB-lite"/>
    </source>
</evidence>
<dbReference type="AlphaFoldDB" id="A0A229VYG2"/>
<comment type="caution">
    <text evidence="2">The sequence shown here is derived from an EMBL/GenBank/DDBJ whole genome shotgun (WGS) entry which is preliminary data.</text>
</comment>
<dbReference type="RefSeq" id="WP_093960267.1">
    <property type="nucleotide sequence ID" value="NZ_NEWD01000011.1"/>
</dbReference>
<gene>
    <name evidence="2" type="ORF">Tam10B_1093</name>
</gene>
<dbReference type="Proteomes" id="UP000215433">
    <property type="component" value="Unassembled WGS sequence"/>
</dbReference>
<accession>A0A229VYG2</accession>
<organism evidence="2 3">
    <name type="scientific">Bifidobacterium vansinderenii</name>
    <dbReference type="NCBI Taxonomy" id="1984871"/>
    <lineage>
        <taxon>Bacteria</taxon>
        <taxon>Bacillati</taxon>
        <taxon>Actinomycetota</taxon>
        <taxon>Actinomycetes</taxon>
        <taxon>Bifidobacteriales</taxon>
        <taxon>Bifidobacteriaceae</taxon>
        <taxon>Bifidobacterium</taxon>
    </lineage>
</organism>
<dbReference type="EMBL" id="NEWD01000011">
    <property type="protein sequence ID" value="OXN00659.1"/>
    <property type="molecule type" value="Genomic_DNA"/>
</dbReference>
<dbReference type="OrthoDB" id="3232999at2"/>
<proteinExistence type="predicted"/>
<protein>
    <submittedName>
        <fullName evidence="2">Uncharacterized protein</fullName>
    </submittedName>
</protein>
<feature type="region of interest" description="Disordered" evidence="1">
    <location>
        <begin position="111"/>
        <end position="133"/>
    </location>
</feature>